<evidence type="ECO:0000313" key="6">
    <source>
        <dbReference type="EMBL" id="WKN34199.1"/>
    </source>
</evidence>
<dbReference type="Gene3D" id="3.40.50.1110">
    <property type="entry name" value="SGNH hydrolase"/>
    <property type="match status" value="2"/>
</dbReference>
<reference evidence="6" key="2">
    <citation type="journal article" date="2024" name="Antonie Van Leeuwenhoek">
        <title>Roseihalotalea indica gen. nov., sp. nov., a halophilic Bacteroidetes from mesopelagic Southwest Indian Ocean with higher carbohydrate metabolic potential.</title>
        <authorList>
            <person name="Chen B."/>
            <person name="Zhang M."/>
            <person name="Lin D."/>
            <person name="Ye J."/>
            <person name="Tang K."/>
        </authorList>
    </citation>
    <scope>NUCLEOTIDE SEQUENCE</scope>
    <source>
        <strain evidence="6">TK19036</strain>
    </source>
</reference>
<feature type="chain" id="PRO_5041259684" evidence="3">
    <location>
        <begin position="22"/>
        <end position="656"/>
    </location>
</feature>
<feature type="domain" description="Sialate O-acetylesterase" evidence="4">
    <location>
        <begin position="105"/>
        <end position="223"/>
    </location>
</feature>
<dbReference type="InterPro" id="IPR008979">
    <property type="entry name" value="Galactose-bd-like_sf"/>
</dbReference>
<keyword evidence="3" id="KW-0732">Signal</keyword>
<dbReference type="GO" id="GO:0001681">
    <property type="term" value="F:sialate O-acetylesterase activity"/>
    <property type="evidence" value="ECO:0007669"/>
    <property type="project" value="InterPro"/>
</dbReference>
<gene>
    <name evidence="6" type="ORF">K4G66_17615</name>
</gene>
<protein>
    <submittedName>
        <fullName evidence="6">Sialate O-acetylesterase</fullName>
    </submittedName>
</protein>
<evidence type="ECO:0000259" key="5">
    <source>
        <dbReference type="Pfam" id="PF13364"/>
    </source>
</evidence>
<keyword evidence="1" id="KW-0378">Hydrolase</keyword>
<proteinExistence type="predicted"/>
<dbReference type="GO" id="GO:0004553">
    <property type="term" value="F:hydrolase activity, hydrolyzing O-glycosyl compounds"/>
    <property type="evidence" value="ECO:0007669"/>
    <property type="project" value="InterPro"/>
</dbReference>
<dbReference type="InterPro" id="IPR039329">
    <property type="entry name" value="SIAE"/>
</dbReference>
<dbReference type="PANTHER" id="PTHR22901">
    <property type="entry name" value="SIALATE O-ACETYLESTERASE"/>
    <property type="match status" value="1"/>
</dbReference>
<dbReference type="SUPFAM" id="SSF52266">
    <property type="entry name" value="SGNH hydrolase"/>
    <property type="match status" value="1"/>
</dbReference>
<accession>A0AA49GN93</accession>
<dbReference type="SUPFAM" id="SSF49785">
    <property type="entry name" value="Galactose-binding domain-like"/>
    <property type="match status" value="1"/>
</dbReference>
<evidence type="ECO:0000259" key="4">
    <source>
        <dbReference type="Pfam" id="PF03629"/>
    </source>
</evidence>
<name>A0AA49GN93_9BACT</name>
<evidence type="ECO:0000256" key="1">
    <source>
        <dbReference type="ARBA" id="ARBA00022801"/>
    </source>
</evidence>
<dbReference type="InterPro" id="IPR025300">
    <property type="entry name" value="BetaGal_jelly_roll_dom"/>
</dbReference>
<dbReference type="PANTHER" id="PTHR22901:SF0">
    <property type="entry name" value="SIALATE O-ACETYLESTERASE"/>
    <property type="match status" value="1"/>
</dbReference>
<feature type="signal peptide" evidence="3">
    <location>
        <begin position="1"/>
        <end position="21"/>
    </location>
</feature>
<evidence type="ECO:0000256" key="2">
    <source>
        <dbReference type="ARBA" id="ARBA00023295"/>
    </source>
</evidence>
<organism evidence="6">
    <name type="scientific">Roseihalotalea indica</name>
    <dbReference type="NCBI Taxonomy" id="2867963"/>
    <lineage>
        <taxon>Bacteria</taxon>
        <taxon>Pseudomonadati</taxon>
        <taxon>Bacteroidota</taxon>
        <taxon>Cytophagia</taxon>
        <taxon>Cytophagales</taxon>
        <taxon>Catalimonadaceae</taxon>
        <taxon>Roseihalotalea</taxon>
    </lineage>
</organism>
<evidence type="ECO:0000256" key="3">
    <source>
        <dbReference type="SAM" id="SignalP"/>
    </source>
</evidence>
<dbReference type="InterPro" id="IPR013783">
    <property type="entry name" value="Ig-like_fold"/>
</dbReference>
<dbReference type="InterPro" id="IPR005181">
    <property type="entry name" value="SASA"/>
</dbReference>
<dbReference type="InterPro" id="IPR036514">
    <property type="entry name" value="SGNH_hydro_sf"/>
</dbReference>
<reference evidence="6" key="1">
    <citation type="journal article" date="2023" name="Comput. Struct. Biotechnol. J.">
        <title>Discovery of a novel marine Bacteroidetes with a rich repertoire of carbohydrate-active enzymes.</title>
        <authorList>
            <person name="Chen B."/>
            <person name="Liu G."/>
            <person name="Chen Q."/>
            <person name="Wang H."/>
            <person name="Liu L."/>
            <person name="Tang K."/>
        </authorList>
    </citation>
    <scope>NUCLEOTIDE SEQUENCE</scope>
    <source>
        <strain evidence="6">TK19036</strain>
    </source>
</reference>
<dbReference type="AlphaFoldDB" id="A0AA49GN93"/>
<dbReference type="Gene3D" id="2.60.40.10">
    <property type="entry name" value="Immunoglobulins"/>
    <property type="match status" value="1"/>
</dbReference>
<dbReference type="Pfam" id="PF13364">
    <property type="entry name" value="BetaGal_ABD2"/>
    <property type="match status" value="1"/>
</dbReference>
<dbReference type="GO" id="GO:0005975">
    <property type="term" value="P:carbohydrate metabolic process"/>
    <property type="evidence" value="ECO:0007669"/>
    <property type="project" value="InterPro"/>
</dbReference>
<feature type="domain" description="Sialate O-acetylesterase" evidence="4">
    <location>
        <begin position="412"/>
        <end position="531"/>
    </location>
</feature>
<keyword evidence="2" id="KW-0326">Glycosidase</keyword>
<sequence>MIRSTCLLLCLGISLSFSVTAQITLPQLFSDHMVLQRDQPIPIWGKAAPKEKIQITFNNKSYTAKADNAGQWKTELPATQAGGPYTINIQSKSGTETLDDVLIGDVFLCGGQSNMEWRVSQLFVADKIALTADDPQLRLIKVKHDQALHPQEDILPTEWKVSNEQNVRNFSAVAYFFAKQLREQYDVPIGLISSNWGGTPVESWMSAEALSTFPSLDETVKNLQAEGNTMNKVRETYHQHVQEFLQQGYDDDPGLQEKWFAANYNSQDWPTLLLPSSFRESPLSRHQGAAWFKKTVEIPSNWEGQDLMLNLGYINDDNEVWINGTKVGETEGKDRYRRYKVPASALQAGQNTLTIRVIDPEGNGGFLSPVDYLYLSPMLHQSDRMSLAGEWHYKVGMGRGALPTPLHHYPATLYNAMIAPLVPAGLKGMIWYQGESNSGRAKEYGNLFPAMIQQWRKDWGSEVPFAFVQIANYLAPVDTPEASNWAELREAQMQALKLPKVGMATIIDIGEAGNIHPQNKQDVGKRLALAMRNIAYDDDVLASGPTFQSARTEGSKMIVSFDNVGSGLMVKDKYGYLKGFILAGSDQKFHWAKAEITGENEITVYSDAVDKPVAVRYAWANNPDQANLYNEDGLPAPPFRSDDWKGITEGNEFSMR</sequence>
<feature type="domain" description="Beta-galactosidase jelly roll" evidence="5">
    <location>
        <begin position="257"/>
        <end position="357"/>
    </location>
</feature>
<dbReference type="Pfam" id="PF03629">
    <property type="entry name" value="SASA"/>
    <property type="match status" value="2"/>
</dbReference>
<dbReference type="EMBL" id="CP120682">
    <property type="protein sequence ID" value="WKN34199.1"/>
    <property type="molecule type" value="Genomic_DNA"/>
</dbReference>